<sequence>MNPSINANCTNLSPGFYYCIYPTLEWNSTSIACASLTAVSAPAPTTPGTISPCYGWYTIQSGDSCSVIEIEFDITFAQLQAWNPNLNSTCGNLDQGDAYCVNGYNSSCPATLSISSSVTSTTTTSSTSTTSSAIVTPTPHQPNMVSGCTAFYEAVSGDSCSGMATNYDITLDEFYLWNPDVGSSCSALWANEWYCVAGPTGSATTTTMTTTTTTTSTTATSTAIVTPTPHQPNMVRGCQTFYEAMSGDSCSGIATEYDITLTQFYTWNPDAGSTCSALWADEWYCVGI</sequence>
<feature type="domain" description="LysM" evidence="4">
    <location>
        <begin position="150"/>
        <end position="196"/>
    </location>
</feature>
<dbReference type="PROSITE" id="PS51782">
    <property type="entry name" value="LYSM"/>
    <property type="match status" value="3"/>
</dbReference>
<dbReference type="InterPro" id="IPR018392">
    <property type="entry name" value="LysM"/>
</dbReference>
<evidence type="ECO:0000313" key="6">
    <source>
        <dbReference type="Proteomes" id="UP000054321"/>
    </source>
</evidence>
<feature type="domain" description="LysM" evidence="4">
    <location>
        <begin position="240"/>
        <end position="286"/>
    </location>
</feature>
<dbReference type="PANTHER" id="PTHR34997:SF2">
    <property type="entry name" value="LYSM DOMAIN-CONTAINING PROTEIN-RELATED"/>
    <property type="match status" value="1"/>
</dbReference>
<evidence type="ECO:0000259" key="4">
    <source>
        <dbReference type="PROSITE" id="PS51782"/>
    </source>
</evidence>
<evidence type="ECO:0000256" key="3">
    <source>
        <dbReference type="ARBA" id="ARBA00023026"/>
    </source>
</evidence>
<keyword evidence="3" id="KW-0843">Virulence</keyword>
<evidence type="ECO:0000256" key="2">
    <source>
        <dbReference type="ARBA" id="ARBA00022729"/>
    </source>
</evidence>
<reference evidence="5 6" key="1">
    <citation type="submission" date="2014-04" db="EMBL/GenBank/DDBJ databases">
        <authorList>
            <consortium name="DOE Joint Genome Institute"/>
            <person name="Kuo A."/>
            <person name="Martino E."/>
            <person name="Perotto S."/>
            <person name="Kohler A."/>
            <person name="Nagy L.G."/>
            <person name="Floudas D."/>
            <person name="Copeland A."/>
            <person name="Barry K.W."/>
            <person name="Cichocki N."/>
            <person name="Veneault-Fourrey C."/>
            <person name="LaButti K."/>
            <person name="Lindquist E.A."/>
            <person name="Lipzen A."/>
            <person name="Lundell T."/>
            <person name="Morin E."/>
            <person name="Murat C."/>
            <person name="Sun H."/>
            <person name="Tunlid A."/>
            <person name="Henrissat B."/>
            <person name="Grigoriev I.V."/>
            <person name="Hibbett D.S."/>
            <person name="Martin F."/>
            <person name="Nordberg H.P."/>
            <person name="Cantor M.N."/>
            <person name="Hua S.X."/>
        </authorList>
    </citation>
    <scope>NUCLEOTIDE SEQUENCE [LARGE SCALE GENOMIC DNA]</scope>
    <source>
        <strain evidence="5 6">Zn</strain>
    </source>
</reference>
<keyword evidence="6" id="KW-1185">Reference proteome</keyword>
<proteinExistence type="predicted"/>
<keyword evidence="1" id="KW-0147">Chitin-binding</keyword>
<dbReference type="Proteomes" id="UP000054321">
    <property type="component" value="Unassembled WGS sequence"/>
</dbReference>
<dbReference type="OrthoDB" id="5985073at2759"/>
<dbReference type="InterPro" id="IPR052210">
    <property type="entry name" value="LysM1-like"/>
</dbReference>
<dbReference type="InParanoid" id="A0A0C3GRW3"/>
<evidence type="ECO:0000256" key="1">
    <source>
        <dbReference type="ARBA" id="ARBA00022669"/>
    </source>
</evidence>
<dbReference type="Gene3D" id="3.10.350.10">
    <property type="entry name" value="LysM domain"/>
    <property type="match status" value="3"/>
</dbReference>
<keyword evidence="2" id="KW-0732">Signal</keyword>
<accession>A0A0C3GRW3</accession>
<dbReference type="AlphaFoldDB" id="A0A0C3GRW3"/>
<gene>
    <name evidence="5" type="ORF">OIDMADRAFT_184523</name>
</gene>
<dbReference type="STRING" id="913774.A0A0C3GRW3"/>
<dbReference type="HOGENOM" id="CLU_010591_0_0_1"/>
<dbReference type="PANTHER" id="PTHR34997">
    <property type="entry name" value="AM15"/>
    <property type="match status" value="1"/>
</dbReference>
<dbReference type="Pfam" id="PF01476">
    <property type="entry name" value="LysM"/>
    <property type="match status" value="3"/>
</dbReference>
<dbReference type="CDD" id="cd00118">
    <property type="entry name" value="LysM"/>
    <property type="match status" value="3"/>
</dbReference>
<feature type="domain" description="LysM" evidence="4">
    <location>
        <begin position="55"/>
        <end position="101"/>
    </location>
</feature>
<dbReference type="InterPro" id="IPR036779">
    <property type="entry name" value="LysM_dom_sf"/>
</dbReference>
<organism evidence="5 6">
    <name type="scientific">Oidiodendron maius (strain Zn)</name>
    <dbReference type="NCBI Taxonomy" id="913774"/>
    <lineage>
        <taxon>Eukaryota</taxon>
        <taxon>Fungi</taxon>
        <taxon>Dikarya</taxon>
        <taxon>Ascomycota</taxon>
        <taxon>Pezizomycotina</taxon>
        <taxon>Leotiomycetes</taxon>
        <taxon>Leotiomycetes incertae sedis</taxon>
        <taxon>Myxotrichaceae</taxon>
        <taxon>Oidiodendron</taxon>
    </lineage>
</organism>
<dbReference type="SUPFAM" id="SSF54106">
    <property type="entry name" value="LysM domain"/>
    <property type="match status" value="3"/>
</dbReference>
<dbReference type="GO" id="GO:0008061">
    <property type="term" value="F:chitin binding"/>
    <property type="evidence" value="ECO:0007669"/>
    <property type="project" value="UniProtKB-KW"/>
</dbReference>
<dbReference type="SMART" id="SM00257">
    <property type="entry name" value="LysM"/>
    <property type="match status" value="3"/>
</dbReference>
<protein>
    <submittedName>
        <fullName evidence="5">Carbohydrate-binding module family 50 protein</fullName>
    </submittedName>
</protein>
<evidence type="ECO:0000313" key="5">
    <source>
        <dbReference type="EMBL" id="KIM94079.1"/>
    </source>
</evidence>
<name>A0A0C3GRW3_OIDMZ</name>
<reference evidence="6" key="2">
    <citation type="submission" date="2015-01" db="EMBL/GenBank/DDBJ databases">
        <title>Evolutionary Origins and Diversification of the Mycorrhizal Mutualists.</title>
        <authorList>
            <consortium name="DOE Joint Genome Institute"/>
            <consortium name="Mycorrhizal Genomics Consortium"/>
            <person name="Kohler A."/>
            <person name="Kuo A."/>
            <person name="Nagy L.G."/>
            <person name="Floudas D."/>
            <person name="Copeland A."/>
            <person name="Barry K.W."/>
            <person name="Cichocki N."/>
            <person name="Veneault-Fourrey C."/>
            <person name="LaButti K."/>
            <person name="Lindquist E.A."/>
            <person name="Lipzen A."/>
            <person name="Lundell T."/>
            <person name="Morin E."/>
            <person name="Murat C."/>
            <person name="Riley R."/>
            <person name="Ohm R."/>
            <person name="Sun H."/>
            <person name="Tunlid A."/>
            <person name="Henrissat B."/>
            <person name="Grigoriev I.V."/>
            <person name="Hibbett D.S."/>
            <person name="Martin F."/>
        </authorList>
    </citation>
    <scope>NUCLEOTIDE SEQUENCE [LARGE SCALE GENOMIC DNA]</scope>
    <source>
        <strain evidence="6">Zn</strain>
    </source>
</reference>
<dbReference type="EMBL" id="KN832891">
    <property type="protein sequence ID" value="KIM94079.1"/>
    <property type="molecule type" value="Genomic_DNA"/>
</dbReference>